<comment type="caution">
    <text evidence="2">The sequence shown here is derived from an EMBL/GenBank/DDBJ whole genome shotgun (WGS) entry which is preliminary data.</text>
</comment>
<feature type="region of interest" description="Disordered" evidence="1">
    <location>
        <begin position="1"/>
        <end position="23"/>
    </location>
</feature>
<proteinExistence type="predicted"/>
<organism evidence="2 3">
    <name type="scientific">Frankia umida</name>
    <dbReference type="NCBI Taxonomy" id="573489"/>
    <lineage>
        <taxon>Bacteria</taxon>
        <taxon>Bacillati</taxon>
        <taxon>Actinomycetota</taxon>
        <taxon>Actinomycetes</taxon>
        <taxon>Frankiales</taxon>
        <taxon>Frankiaceae</taxon>
        <taxon>Frankia</taxon>
    </lineage>
</organism>
<dbReference type="Proteomes" id="UP001201873">
    <property type="component" value="Unassembled WGS sequence"/>
</dbReference>
<gene>
    <name evidence="2" type="ORF">MXD59_19060</name>
</gene>
<sequence>MSTPDRHGTPDHARRPTLVDLSGPAVPADLGDLARRALARHSAGIPADTLIAALAHQGVVAIRTHHGLVEVRELVDGWTLVKAVGTPDLTILAAAARLRAVRLARHRARSPDSPM</sequence>
<evidence type="ECO:0000313" key="2">
    <source>
        <dbReference type="EMBL" id="MCK9877850.1"/>
    </source>
</evidence>
<keyword evidence="3" id="KW-1185">Reference proteome</keyword>
<name>A0ABT0K231_9ACTN</name>
<accession>A0ABT0K231</accession>
<dbReference type="RefSeq" id="WP_248826023.1">
    <property type="nucleotide sequence ID" value="NZ_JALKFT010000022.1"/>
</dbReference>
<protein>
    <submittedName>
        <fullName evidence="2">Uncharacterized protein</fullName>
    </submittedName>
</protein>
<dbReference type="EMBL" id="JALKFT010000022">
    <property type="protein sequence ID" value="MCK9877850.1"/>
    <property type="molecule type" value="Genomic_DNA"/>
</dbReference>
<reference evidence="2 3" key="1">
    <citation type="submission" date="2022-04" db="EMBL/GenBank/DDBJ databases">
        <title>Genome diversity in the genus Frankia.</title>
        <authorList>
            <person name="Carlos-Shanley C."/>
            <person name="Hahn D."/>
        </authorList>
    </citation>
    <scope>NUCLEOTIDE SEQUENCE [LARGE SCALE GENOMIC DNA]</scope>
    <source>
        <strain evidence="2 3">Ag45/Mut15</strain>
    </source>
</reference>
<evidence type="ECO:0000313" key="3">
    <source>
        <dbReference type="Proteomes" id="UP001201873"/>
    </source>
</evidence>
<feature type="compositionally biased region" description="Basic and acidic residues" evidence="1">
    <location>
        <begin position="1"/>
        <end position="14"/>
    </location>
</feature>
<evidence type="ECO:0000256" key="1">
    <source>
        <dbReference type="SAM" id="MobiDB-lite"/>
    </source>
</evidence>